<evidence type="ECO:0000313" key="1">
    <source>
        <dbReference type="EMBL" id="MQN10302.1"/>
    </source>
</evidence>
<dbReference type="Proteomes" id="UP000406735">
    <property type="component" value="Unassembled WGS sequence"/>
</dbReference>
<sequence>MYRPITMYQIVCDRCGEVFGGTDTCSALFSNKEVDIGDYSDWEMIDGKHYCPDCYEVEVIDGVYNVKAKEK</sequence>
<comment type="caution">
    <text evidence="1">The sequence shown here is derived from an EMBL/GenBank/DDBJ whole genome shotgun (WGS) entry which is preliminary data.</text>
</comment>
<proteinExistence type="predicted"/>
<dbReference type="EMBL" id="VZCY01000087">
    <property type="protein sequence ID" value="MQN10302.1"/>
    <property type="molecule type" value="Genomic_DNA"/>
</dbReference>
<protein>
    <submittedName>
        <fullName evidence="1">Uncharacterized protein</fullName>
    </submittedName>
</protein>
<name>A0A6A7VVD1_9BACT</name>
<dbReference type="AlphaFoldDB" id="A0A6A7VVD1"/>
<reference evidence="1 2" key="1">
    <citation type="submission" date="2019-09" db="EMBL/GenBank/DDBJ databases">
        <title>Distinct polysaccharide growth profiles of human intestinal Prevotella copri isolates.</title>
        <authorList>
            <person name="Fehlner-Peach H."/>
            <person name="Magnabosco C."/>
            <person name="Raghavan V."/>
            <person name="Scher J.U."/>
            <person name="Tett A."/>
            <person name="Cox L.M."/>
            <person name="Gottsegen C."/>
            <person name="Watters A."/>
            <person name="Wiltshire- Gordon J.D."/>
            <person name="Segata N."/>
            <person name="Bonneau R."/>
            <person name="Littman D.R."/>
        </authorList>
    </citation>
    <scope>NUCLEOTIDE SEQUENCE [LARGE SCALE GENOMIC DNA]</scope>
    <source>
        <strain evidence="2">iK21513</strain>
    </source>
</reference>
<organism evidence="1 2">
    <name type="scientific">Segatella copri</name>
    <dbReference type="NCBI Taxonomy" id="165179"/>
    <lineage>
        <taxon>Bacteria</taxon>
        <taxon>Pseudomonadati</taxon>
        <taxon>Bacteroidota</taxon>
        <taxon>Bacteroidia</taxon>
        <taxon>Bacteroidales</taxon>
        <taxon>Prevotellaceae</taxon>
        <taxon>Segatella</taxon>
    </lineage>
</organism>
<accession>A0A6A7VVD1</accession>
<gene>
    <name evidence="1" type="ORF">F7D97_10330</name>
</gene>
<evidence type="ECO:0000313" key="2">
    <source>
        <dbReference type="Proteomes" id="UP000406735"/>
    </source>
</evidence>
<dbReference type="RefSeq" id="WP_153080460.1">
    <property type="nucleotide sequence ID" value="NZ_VZAU01000087.1"/>
</dbReference>